<feature type="DNA-binding region" description="H-T-H motif" evidence="4">
    <location>
        <begin position="55"/>
        <end position="74"/>
    </location>
</feature>
<organism evidence="6 7">
    <name type="scientific">Goodfellowiella coeruleoviolacea</name>
    <dbReference type="NCBI Taxonomy" id="334858"/>
    <lineage>
        <taxon>Bacteria</taxon>
        <taxon>Bacillati</taxon>
        <taxon>Actinomycetota</taxon>
        <taxon>Actinomycetes</taxon>
        <taxon>Pseudonocardiales</taxon>
        <taxon>Pseudonocardiaceae</taxon>
        <taxon>Goodfellowiella</taxon>
    </lineage>
</organism>
<dbReference type="Proteomes" id="UP001206128">
    <property type="component" value="Unassembled WGS sequence"/>
</dbReference>
<sequence length="235" mass="24915">MSHPGTRDTAAVPEAATAVEVSAVGRRERKKQATRAALRAAALRLAVRHGVENVTVEQIAAEADLALRTFFNHFSSKEEAVVAAAAAGAEALVAEFRARPPGESVLQAIREAVLVVMDRDDAVGRDHIQVLRLMQHTPALVRQQMAVLTAQERALADAIADRVAAGDRADVYPQLCAAAALAALRVVFSRWLSRTANTEDTPALAALRDEVDDALAQLAAGLDRPGTPGQRPAAQ</sequence>
<reference evidence="6" key="1">
    <citation type="submission" date="2022-06" db="EMBL/GenBank/DDBJ databases">
        <title>Genomic Encyclopedia of Archaeal and Bacterial Type Strains, Phase II (KMG-II): from individual species to whole genera.</title>
        <authorList>
            <person name="Goeker M."/>
        </authorList>
    </citation>
    <scope>NUCLEOTIDE SEQUENCE</scope>
    <source>
        <strain evidence="6">DSM 43935</strain>
    </source>
</reference>
<dbReference type="Pfam" id="PF00440">
    <property type="entry name" value="TetR_N"/>
    <property type="match status" value="1"/>
</dbReference>
<keyword evidence="3" id="KW-0804">Transcription</keyword>
<evidence type="ECO:0000256" key="4">
    <source>
        <dbReference type="PROSITE-ProRule" id="PRU00335"/>
    </source>
</evidence>
<keyword evidence="7" id="KW-1185">Reference proteome</keyword>
<evidence type="ECO:0000256" key="3">
    <source>
        <dbReference type="ARBA" id="ARBA00023163"/>
    </source>
</evidence>
<dbReference type="SUPFAM" id="SSF46689">
    <property type="entry name" value="Homeodomain-like"/>
    <property type="match status" value="1"/>
</dbReference>
<keyword evidence="2 4" id="KW-0238">DNA-binding</keyword>
<dbReference type="GO" id="GO:0003700">
    <property type="term" value="F:DNA-binding transcription factor activity"/>
    <property type="evidence" value="ECO:0007669"/>
    <property type="project" value="TreeGrafter"/>
</dbReference>
<dbReference type="InterPro" id="IPR041347">
    <property type="entry name" value="MftR_C"/>
</dbReference>
<dbReference type="InterPro" id="IPR001647">
    <property type="entry name" value="HTH_TetR"/>
</dbReference>
<dbReference type="PROSITE" id="PS50977">
    <property type="entry name" value="HTH_TETR_2"/>
    <property type="match status" value="1"/>
</dbReference>
<gene>
    <name evidence="6" type="ORF">LX83_004462</name>
</gene>
<name>A0AAE3GHP8_9PSEU</name>
<dbReference type="InterPro" id="IPR009057">
    <property type="entry name" value="Homeodomain-like_sf"/>
</dbReference>
<evidence type="ECO:0000259" key="5">
    <source>
        <dbReference type="PROSITE" id="PS50977"/>
    </source>
</evidence>
<comment type="caution">
    <text evidence="6">The sequence shown here is derived from an EMBL/GenBank/DDBJ whole genome shotgun (WGS) entry which is preliminary data.</text>
</comment>
<dbReference type="PANTHER" id="PTHR30055:SF238">
    <property type="entry name" value="MYCOFACTOCIN BIOSYNTHESIS TRANSCRIPTIONAL REGULATOR MFTR-RELATED"/>
    <property type="match status" value="1"/>
</dbReference>
<protein>
    <submittedName>
        <fullName evidence="6">Transcriptional regulator, TetR family</fullName>
    </submittedName>
</protein>
<dbReference type="Pfam" id="PF17754">
    <property type="entry name" value="TetR_C_14"/>
    <property type="match status" value="1"/>
</dbReference>
<feature type="domain" description="HTH tetR-type" evidence="5">
    <location>
        <begin position="32"/>
        <end position="92"/>
    </location>
</feature>
<accession>A0AAE3GHP8</accession>
<dbReference type="AlphaFoldDB" id="A0AAE3GHP8"/>
<keyword evidence="1" id="KW-0805">Transcription regulation</keyword>
<dbReference type="EMBL" id="JAMTCK010000010">
    <property type="protein sequence ID" value="MCP2167589.1"/>
    <property type="molecule type" value="Genomic_DNA"/>
</dbReference>
<dbReference type="InterPro" id="IPR050109">
    <property type="entry name" value="HTH-type_TetR-like_transc_reg"/>
</dbReference>
<dbReference type="GO" id="GO:0000976">
    <property type="term" value="F:transcription cis-regulatory region binding"/>
    <property type="evidence" value="ECO:0007669"/>
    <property type="project" value="TreeGrafter"/>
</dbReference>
<dbReference type="RefSeq" id="WP_253774613.1">
    <property type="nucleotide sequence ID" value="NZ_JAMTCK010000010.1"/>
</dbReference>
<evidence type="ECO:0000313" key="6">
    <source>
        <dbReference type="EMBL" id="MCP2167589.1"/>
    </source>
</evidence>
<dbReference type="PANTHER" id="PTHR30055">
    <property type="entry name" value="HTH-TYPE TRANSCRIPTIONAL REGULATOR RUTR"/>
    <property type="match status" value="1"/>
</dbReference>
<dbReference type="Gene3D" id="1.10.10.60">
    <property type="entry name" value="Homeodomain-like"/>
    <property type="match status" value="1"/>
</dbReference>
<proteinExistence type="predicted"/>
<evidence type="ECO:0000256" key="1">
    <source>
        <dbReference type="ARBA" id="ARBA00023015"/>
    </source>
</evidence>
<dbReference type="PROSITE" id="PS01081">
    <property type="entry name" value="HTH_TETR_1"/>
    <property type="match status" value="1"/>
</dbReference>
<dbReference type="Gene3D" id="1.10.357.10">
    <property type="entry name" value="Tetracycline Repressor, domain 2"/>
    <property type="match status" value="1"/>
</dbReference>
<evidence type="ECO:0000256" key="2">
    <source>
        <dbReference type="ARBA" id="ARBA00023125"/>
    </source>
</evidence>
<dbReference type="InterPro" id="IPR023772">
    <property type="entry name" value="DNA-bd_HTH_TetR-type_CS"/>
</dbReference>
<evidence type="ECO:0000313" key="7">
    <source>
        <dbReference type="Proteomes" id="UP001206128"/>
    </source>
</evidence>